<dbReference type="Gene3D" id="1.20.1270.60">
    <property type="entry name" value="Arfaptin homology (AH) domain/BAR domain"/>
    <property type="match status" value="1"/>
</dbReference>
<dbReference type="Pfam" id="PF01412">
    <property type="entry name" value="ArfGap"/>
    <property type="match status" value="1"/>
</dbReference>
<feature type="compositionally biased region" description="Basic and acidic residues" evidence="5">
    <location>
        <begin position="383"/>
        <end position="392"/>
    </location>
</feature>
<feature type="domain" description="PH" evidence="6">
    <location>
        <begin position="611"/>
        <end position="644"/>
    </location>
</feature>
<dbReference type="SMART" id="SM00233">
    <property type="entry name" value="PH"/>
    <property type="match status" value="2"/>
</dbReference>
<dbReference type="Pfam" id="PF16746">
    <property type="entry name" value="BAR_3"/>
    <property type="match status" value="1"/>
</dbReference>
<comment type="caution">
    <text evidence="8">The sequence shown here is derived from an EMBL/GenBank/DDBJ whole genome shotgun (WGS) entry which is preliminary data.</text>
</comment>
<feature type="domain" description="PH" evidence="6">
    <location>
        <begin position="438"/>
        <end position="537"/>
    </location>
</feature>
<dbReference type="PANTHER" id="PTHR23180:SF160">
    <property type="entry name" value="ADP-RIBOSYLATION FACTOR GTPASE-ACTIVATING PROTEIN EFFECTOR PROTEIN 1"/>
    <property type="match status" value="1"/>
</dbReference>
<dbReference type="PANTHER" id="PTHR23180">
    <property type="entry name" value="CENTAURIN/ARF"/>
    <property type="match status" value="1"/>
</dbReference>
<name>A0ABN8PP99_9CNID</name>
<protein>
    <recommendedName>
        <fullName evidence="10">Arf-GAP with coiled-coil, ANK repeat and PH domain-containing protein 2</fullName>
    </recommendedName>
</protein>
<feature type="domain" description="Arf-GAP" evidence="7">
    <location>
        <begin position="677"/>
        <end position="798"/>
    </location>
</feature>
<evidence type="ECO:0000313" key="8">
    <source>
        <dbReference type="EMBL" id="CAH3147948.1"/>
    </source>
</evidence>
<evidence type="ECO:0000259" key="7">
    <source>
        <dbReference type="PROSITE" id="PS50115"/>
    </source>
</evidence>
<keyword evidence="2 4" id="KW-0863">Zinc-finger</keyword>
<dbReference type="CDD" id="cd08204">
    <property type="entry name" value="ArfGap"/>
    <property type="match status" value="1"/>
</dbReference>
<dbReference type="InterPro" id="IPR045258">
    <property type="entry name" value="ACAP1/2/3-like"/>
</dbReference>
<dbReference type="InterPro" id="IPR027267">
    <property type="entry name" value="AH/BAR_dom_sf"/>
</dbReference>
<dbReference type="SUPFAM" id="SSF57863">
    <property type="entry name" value="ArfGap/RecO-like zinc finger"/>
    <property type="match status" value="1"/>
</dbReference>
<evidence type="ECO:0000259" key="6">
    <source>
        <dbReference type="PROSITE" id="PS50003"/>
    </source>
</evidence>
<dbReference type="InterPro" id="IPR011993">
    <property type="entry name" value="PH-like_dom_sf"/>
</dbReference>
<feature type="compositionally biased region" description="Polar residues" evidence="5">
    <location>
        <begin position="397"/>
        <end position="416"/>
    </location>
</feature>
<proteinExistence type="predicted"/>
<feature type="region of interest" description="Disordered" evidence="5">
    <location>
        <begin position="312"/>
        <end position="416"/>
    </location>
</feature>
<dbReference type="Proteomes" id="UP001159427">
    <property type="component" value="Unassembled WGS sequence"/>
</dbReference>
<dbReference type="PRINTS" id="PR00405">
    <property type="entry name" value="REVINTRACTNG"/>
</dbReference>
<feature type="compositionally biased region" description="Polar residues" evidence="5">
    <location>
        <begin position="336"/>
        <end position="355"/>
    </location>
</feature>
<evidence type="ECO:0008006" key="10">
    <source>
        <dbReference type="Google" id="ProtNLM"/>
    </source>
</evidence>
<keyword evidence="3" id="KW-0862">Zinc</keyword>
<dbReference type="InterPro" id="IPR001849">
    <property type="entry name" value="PH_domain"/>
</dbReference>
<evidence type="ECO:0000256" key="3">
    <source>
        <dbReference type="ARBA" id="ARBA00022833"/>
    </source>
</evidence>
<dbReference type="EMBL" id="CALNXI010000941">
    <property type="protein sequence ID" value="CAH3147948.1"/>
    <property type="molecule type" value="Genomic_DNA"/>
</dbReference>
<dbReference type="Gene3D" id="2.30.29.30">
    <property type="entry name" value="Pleckstrin-homology domain (PH domain)/Phosphotyrosine-binding domain (PTB)"/>
    <property type="match status" value="2"/>
</dbReference>
<keyword evidence="9" id="KW-1185">Reference proteome</keyword>
<dbReference type="InterPro" id="IPR038508">
    <property type="entry name" value="ArfGAP_dom_sf"/>
</dbReference>
<dbReference type="InterPro" id="IPR001164">
    <property type="entry name" value="ArfGAP_dom"/>
</dbReference>
<dbReference type="PROSITE" id="PS50115">
    <property type="entry name" value="ARFGAP"/>
    <property type="match status" value="1"/>
</dbReference>
<dbReference type="InterPro" id="IPR037278">
    <property type="entry name" value="ARFGAP/RecO"/>
</dbReference>
<gene>
    <name evidence="8" type="ORF">PEVE_00044449</name>
</gene>
<sequence>MTFYDNYYETVLPDLPSYDFVLDDSPTCHQSLKYWTDRAAEITPGLSKLSSTVESYYNTGLQHSQAAVGFGSALSDVAKTLQNDKDISEPILKFADMFQRIECYRDMFLSQTQILTLQPLVALTKEFEKAKDLQSQMQKARDALHVSWEKFSSVPHLTNLQEPAVLDKLAHSMLHARHNYHRILLKYVSALRDIHTLKKVIILQKVLEHMLAQFSFFNFAYQTLKDMEPYMNELFQELQNTHAKLEDKLQEDEDVQAASEASILTQYQKDAQSFAEPQTTVLGSATLGHSVNAVNAQAGKFFNKIGDLFQGSTTGSKKSGKDVHRQDSEWEVINKPTETSSPQVNRKDQTSSSSHSKAEPPTSLPSSPSKKKEGSSTTSDDVPQEKVIKVIPDDLLSPSSEVGPSNITSKQPNTDTSRPIQIIATGEGTLAETSVGFGQCKRGYLRIKQKGFPKSRWPLLYFIVDQKDGRLLAQGQEQVMPSVMENLLLCTVKLCESSDADRNNCFQLISPSSERIFQAVTDQEVQEWVTAIQSFYKEFFLLMAVVEGCGHVRPPLVPFSYKKSYKNAFLKRKVLSLFLTFSKGSPSIYCYQNDIILGNFCNYWLLIFISFCLQLISPSSERIFQAVTDQEVQEWVTAIQKATADALRNSKAKLQSLARSQVGLSTSAANSKKVYVSNASERIRKIEGNSYCADCSAPRPDWASINLGILVCIECSGIHRSLGVHVSKVRSLTLDRWEEQTVKYMESLGNTKVNRIYEGNLGEYKKPARDCSKEERKKYIVTKYIDQRFFVPEESTDKELQEVMKNRPPGEGEDELFNDSAEFLDFLQQRSIQGSSPVCLVDDCKECASSSNCVHKGQTNGQFASSQLIVTPQEGEESEC</sequence>
<dbReference type="SMART" id="SM00105">
    <property type="entry name" value="ArfGap"/>
    <property type="match status" value="1"/>
</dbReference>
<dbReference type="Gene3D" id="1.10.220.150">
    <property type="entry name" value="Arf GTPase activating protein"/>
    <property type="match status" value="1"/>
</dbReference>
<evidence type="ECO:0000313" key="9">
    <source>
        <dbReference type="Proteomes" id="UP001159427"/>
    </source>
</evidence>
<accession>A0ABN8PP99</accession>
<organism evidence="8 9">
    <name type="scientific">Porites evermanni</name>
    <dbReference type="NCBI Taxonomy" id="104178"/>
    <lineage>
        <taxon>Eukaryota</taxon>
        <taxon>Metazoa</taxon>
        <taxon>Cnidaria</taxon>
        <taxon>Anthozoa</taxon>
        <taxon>Hexacorallia</taxon>
        <taxon>Scleractinia</taxon>
        <taxon>Fungiina</taxon>
        <taxon>Poritidae</taxon>
        <taxon>Porites</taxon>
    </lineage>
</organism>
<evidence type="ECO:0000256" key="5">
    <source>
        <dbReference type="SAM" id="MobiDB-lite"/>
    </source>
</evidence>
<evidence type="ECO:0000256" key="2">
    <source>
        <dbReference type="ARBA" id="ARBA00022771"/>
    </source>
</evidence>
<evidence type="ECO:0000256" key="1">
    <source>
        <dbReference type="ARBA" id="ARBA00022723"/>
    </source>
</evidence>
<dbReference type="SUPFAM" id="SSF50729">
    <property type="entry name" value="PH domain-like"/>
    <property type="match status" value="2"/>
</dbReference>
<reference evidence="8 9" key="1">
    <citation type="submission" date="2022-05" db="EMBL/GenBank/DDBJ databases">
        <authorList>
            <consortium name="Genoscope - CEA"/>
            <person name="William W."/>
        </authorList>
    </citation>
    <scope>NUCLEOTIDE SEQUENCE [LARGE SCALE GENOMIC DNA]</scope>
</reference>
<dbReference type="PROSITE" id="PS50003">
    <property type="entry name" value="PH_DOMAIN"/>
    <property type="match status" value="2"/>
</dbReference>
<evidence type="ECO:0000256" key="4">
    <source>
        <dbReference type="PROSITE-ProRule" id="PRU00288"/>
    </source>
</evidence>
<dbReference type="InterPro" id="IPR004148">
    <property type="entry name" value="BAR_dom"/>
</dbReference>
<dbReference type="Pfam" id="PF00169">
    <property type="entry name" value="PH"/>
    <property type="match status" value="1"/>
</dbReference>
<keyword evidence="1" id="KW-0479">Metal-binding</keyword>
<dbReference type="SUPFAM" id="SSF103657">
    <property type="entry name" value="BAR/IMD domain-like"/>
    <property type="match status" value="1"/>
</dbReference>
<feature type="compositionally biased region" description="Basic and acidic residues" evidence="5">
    <location>
        <begin position="319"/>
        <end position="328"/>
    </location>
</feature>